<feature type="compositionally biased region" description="Basic and acidic residues" evidence="1">
    <location>
        <begin position="155"/>
        <end position="171"/>
    </location>
</feature>
<feature type="compositionally biased region" description="Low complexity" evidence="1">
    <location>
        <begin position="145"/>
        <end position="154"/>
    </location>
</feature>
<comment type="caution">
    <text evidence="2">The sequence shown here is derived from an EMBL/GenBank/DDBJ whole genome shotgun (WGS) entry which is preliminary data.</text>
</comment>
<feature type="region of interest" description="Disordered" evidence="1">
    <location>
        <begin position="1"/>
        <end position="60"/>
    </location>
</feature>
<name>A0A9W9EU75_9EURO</name>
<reference evidence="2" key="2">
    <citation type="journal article" date="2023" name="IMA Fungus">
        <title>Comparative genomic study of the Penicillium genus elucidates a diverse pangenome and 15 lateral gene transfer events.</title>
        <authorList>
            <person name="Petersen C."/>
            <person name="Sorensen T."/>
            <person name="Nielsen M.R."/>
            <person name="Sondergaard T.E."/>
            <person name="Sorensen J.L."/>
            <person name="Fitzpatrick D.A."/>
            <person name="Frisvad J.C."/>
            <person name="Nielsen K.L."/>
        </authorList>
    </citation>
    <scope>NUCLEOTIDE SEQUENCE</scope>
    <source>
        <strain evidence="2">IBT 30069</strain>
    </source>
</reference>
<dbReference type="Proteomes" id="UP001149165">
    <property type="component" value="Unassembled WGS sequence"/>
</dbReference>
<evidence type="ECO:0000313" key="2">
    <source>
        <dbReference type="EMBL" id="KAJ5088143.1"/>
    </source>
</evidence>
<evidence type="ECO:0000313" key="3">
    <source>
        <dbReference type="Proteomes" id="UP001149165"/>
    </source>
</evidence>
<evidence type="ECO:0000256" key="1">
    <source>
        <dbReference type="SAM" id="MobiDB-lite"/>
    </source>
</evidence>
<reference evidence="2" key="1">
    <citation type="submission" date="2022-11" db="EMBL/GenBank/DDBJ databases">
        <authorList>
            <person name="Petersen C."/>
        </authorList>
    </citation>
    <scope>NUCLEOTIDE SEQUENCE</scope>
    <source>
        <strain evidence="2">IBT 30069</strain>
    </source>
</reference>
<sequence>MARSDENAPGRKRPADGDPDGAQPLTKRFGYLQIDQDSRARTKYVATPSSRAHEPDSMLLDDTKHTTYIYNLDQELAEPESPGDALVLLPLAAKMISVPNAVLSSNSTQGKELVLYTEPASLTLPKEQDSVRKAIIESRARARASRSSTPPSTDDTTRTPHTPHTEIHHDDDPMDIDLD</sequence>
<dbReference type="EMBL" id="JAPQKH010000007">
    <property type="protein sequence ID" value="KAJ5088143.1"/>
    <property type="molecule type" value="Genomic_DNA"/>
</dbReference>
<protein>
    <submittedName>
        <fullName evidence="2">Uncharacterized protein</fullName>
    </submittedName>
</protein>
<organism evidence="2 3">
    <name type="scientific">Penicillium angulare</name>
    <dbReference type="NCBI Taxonomy" id="116970"/>
    <lineage>
        <taxon>Eukaryota</taxon>
        <taxon>Fungi</taxon>
        <taxon>Dikarya</taxon>
        <taxon>Ascomycota</taxon>
        <taxon>Pezizomycotina</taxon>
        <taxon>Eurotiomycetes</taxon>
        <taxon>Eurotiomycetidae</taxon>
        <taxon>Eurotiales</taxon>
        <taxon>Aspergillaceae</taxon>
        <taxon>Penicillium</taxon>
    </lineage>
</organism>
<feature type="compositionally biased region" description="Basic and acidic residues" evidence="1">
    <location>
        <begin position="51"/>
        <end position="60"/>
    </location>
</feature>
<gene>
    <name evidence="2" type="ORF">N7456_011759</name>
</gene>
<keyword evidence="3" id="KW-1185">Reference proteome</keyword>
<feature type="compositionally biased region" description="Basic and acidic residues" evidence="1">
    <location>
        <begin position="1"/>
        <end position="16"/>
    </location>
</feature>
<dbReference type="Pfam" id="PF20354">
    <property type="entry name" value="DUF6649"/>
    <property type="match status" value="1"/>
</dbReference>
<feature type="region of interest" description="Disordered" evidence="1">
    <location>
        <begin position="136"/>
        <end position="179"/>
    </location>
</feature>
<dbReference type="AlphaFoldDB" id="A0A9W9EU75"/>
<accession>A0A9W9EU75</accession>
<proteinExistence type="predicted"/>
<dbReference type="InterPro" id="IPR046591">
    <property type="entry name" value="DUF6649"/>
</dbReference>
<dbReference type="OrthoDB" id="5345504at2759"/>